<organism evidence="2 3">
    <name type="scientific">Penicillium brevicompactum</name>
    <dbReference type="NCBI Taxonomy" id="5074"/>
    <lineage>
        <taxon>Eukaryota</taxon>
        <taxon>Fungi</taxon>
        <taxon>Dikarya</taxon>
        <taxon>Ascomycota</taxon>
        <taxon>Pezizomycotina</taxon>
        <taxon>Eurotiomycetes</taxon>
        <taxon>Eurotiomycetidae</taxon>
        <taxon>Eurotiales</taxon>
        <taxon>Aspergillaceae</taxon>
        <taxon>Penicillium</taxon>
    </lineage>
</organism>
<reference evidence="2" key="1">
    <citation type="submission" date="2022-12" db="EMBL/GenBank/DDBJ databases">
        <authorList>
            <person name="Petersen C."/>
        </authorList>
    </citation>
    <scope>NUCLEOTIDE SEQUENCE</scope>
    <source>
        <strain evidence="2">IBT 35675</strain>
    </source>
</reference>
<feature type="compositionally biased region" description="Polar residues" evidence="1">
    <location>
        <begin position="231"/>
        <end position="248"/>
    </location>
</feature>
<evidence type="ECO:0000313" key="3">
    <source>
        <dbReference type="Proteomes" id="UP001148299"/>
    </source>
</evidence>
<sequence length="317" mass="35127">MEQTSLGEVEAGMATGDSHQTQTEPLETETGITDNSPQPNGHDQNEPHQDQKKQITKGESDTKDSILKSDDDKVQKIEPNTQSTAPNDNDHEQKVKIDPNEGTAISDDHGQKVKLETQDKPTISEEVPSHKTLMSSISNFGMPCRACLHKKIEDPSIICCTDPGRKRCTACNQGNKRCIRVPEEVKEELLTWLSIRNPDDAKIQYQILKESIRSSGAASRAARQLKRANEETSQNPRPAKTARTSNPQAGVPGEAALNEEIMAPSDQVNKPSDITMDQVRQEVLKMLGEFRSEIQNLTKCLEEMDTGKDTENLATQE</sequence>
<feature type="compositionally biased region" description="Polar residues" evidence="1">
    <location>
        <begin position="17"/>
        <end position="42"/>
    </location>
</feature>
<accession>A0A9W9V2F9</accession>
<evidence type="ECO:0000256" key="1">
    <source>
        <dbReference type="SAM" id="MobiDB-lite"/>
    </source>
</evidence>
<dbReference type="Proteomes" id="UP001148299">
    <property type="component" value="Unassembled WGS sequence"/>
</dbReference>
<dbReference type="AlphaFoldDB" id="A0A9W9V2F9"/>
<feature type="compositionally biased region" description="Polar residues" evidence="1">
    <location>
        <begin position="78"/>
        <end position="87"/>
    </location>
</feature>
<proteinExistence type="predicted"/>
<protein>
    <submittedName>
        <fullName evidence="2">Uncharacterized protein</fullName>
    </submittedName>
</protein>
<gene>
    <name evidence="2" type="ORF">N7541_000298</name>
</gene>
<dbReference type="EMBL" id="JAPZBR010000001">
    <property type="protein sequence ID" value="KAJ5366357.1"/>
    <property type="molecule type" value="Genomic_DNA"/>
</dbReference>
<comment type="caution">
    <text evidence="2">The sequence shown here is derived from an EMBL/GenBank/DDBJ whole genome shotgun (WGS) entry which is preliminary data.</text>
</comment>
<evidence type="ECO:0000313" key="2">
    <source>
        <dbReference type="EMBL" id="KAJ5366357.1"/>
    </source>
</evidence>
<feature type="region of interest" description="Disordered" evidence="1">
    <location>
        <begin position="1"/>
        <end position="95"/>
    </location>
</feature>
<feature type="compositionally biased region" description="Basic and acidic residues" evidence="1">
    <location>
        <begin position="43"/>
        <end position="76"/>
    </location>
</feature>
<name>A0A9W9V2F9_PENBR</name>
<reference evidence="2" key="2">
    <citation type="journal article" date="2023" name="IMA Fungus">
        <title>Comparative genomic study of the Penicillium genus elucidates a diverse pangenome and 15 lateral gene transfer events.</title>
        <authorList>
            <person name="Petersen C."/>
            <person name="Sorensen T."/>
            <person name="Nielsen M.R."/>
            <person name="Sondergaard T.E."/>
            <person name="Sorensen J.L."/>
            <person name="Fitzpatrick D.A."/>
            <person name="Frisvad J.C."/>
            <person name="Nielsen K.L."/>
        </authorList>
    </citation>
    <scope>NUCLEOTIDE SEQUENCE</scope>
    <source>
        <strain evidence="2">IBT 35675</strain>
    </source>
</reference>
<keyword evidence="3" id="KW-1185">Reference proteome</keyword>
<feature type="region of interest" description="Disordered" evidence="1">
    <location>
        <begin position="216"/>
        <end position="252"/>
    </location>
</feature>